<reference evidence="5 6" key="1">
    <citation type="submission" date="2023-11" db="EMBL/GenBank/DDBJ databases">
        <authorList>
            <person name="Xu M."/>
            <person name="Jiang T."/>
        </authorList>
    </citation>
    <scope>NUCLEOTIDE SEQUENCE [LARGE SCALE GENOMIC DNA]</scope>
    <source>
        <strain evidence="5 6">SD</strain>
    </source>
</reference>
<dbReference type="HAMAP" id="MF_00360">
    <property type="entry name" value="Ribosomal_bS6"/>
    <property type="match status" value="1"/>
</dbReference>
<keyword evidence="6" id="KW-1185">Reference proteome</keyword>
<dbReference type="RefSeq" id="WP_319953891.1">
    <property type="nucleotide sequence ID" value="NZ_JAXAVX010000003.1"/>
</dbReference>
<evidence type="ECO:0000256" key="2">
    <source>
        <dbReference type="ARBA" id="ARBA00035104"/>
    </source>
</evidence>
<dbReference type="PANTHER" id="PTHR21011:SF1">
    <property type="entry name" value="SMALL RIBOSOMAL SUBUNIT PROTEIN BS6M"/>
    <property type="match status" value="1"/>
</dbReference>
<keyword evidence="4" id="KW-0694">RNA-binding</keyword>
<evidence type="ECO:0000256" key="3">
    <source>
        <dbReference type="ARBA" id="ARBA00035294"/>
    </source>
</evidence>
<keyword evidence="4" id="KW-0687">Ribonucleoprotein</keyword>
<proteinExistence type="inferred from homology"/>
<comment type="function">
    <text evidence="2 4">Binds together with bS18 to 16S ribosomal RNA.</text>
</comment>
<evidence type="ECO:0000313" key="6">
    <source>
        <dbReference type="Proteomes" id="UP001277761"/>
    </source>
</evidence>
<evidence type="ECO:0000256" key="4">
    <source>
        <dbReference type="HAMAP-Rule" id="MF_00360"/>
    </source>
</evidence>
<evidence type="ECO:0000256" key="1">
    <source>
        <dbReference type="ARBA" id="ARBA00009512"/>
    </source>
</evidence>
<comment type="caution">
    <text evidence="5">The sequence shown here is derived from an EMBL/GenBank/DDBJ whole genome shotgun (WGS) entry which is preliminary data.</text>
</comment>
<dbReference type="InterPro" id="IPR020814">
    <property type="entry name" value="Ribosomal_S6_plastid/chlpt"/>
</dbReference>
<dbReference type="NCBIfam" id="TIGR00166">
    <property type="entry name" value="S6"/>
    <property type="match status" value="1"/>
</dbReference>
<keyword evidence="4 5" id="KW-0689">Ribosomal protein</keyword>
<dbReference type="InterPro" id="IPR035980">
    <property type="entry name" value="Ribosomal_bS6_sf"/>
</dbReference>
<protein>
    <recommendedName>
        <fullName evidence="3 4">Small ribosomal subunit protein bS6</fullName>
    </recommendedName>
</protein>
<gene>
    <name evidence="4 5" type="primary">rpsF</name>
    <name evidence="5" type="ORF">SK069_09045</name>
</gene>
<dbReference type="PANTHER" id="PTHR21011">
    <property type="entry name" value="MITOCHONDRIAL 28S RIBOSOMAL PROTEIN S6"/>
    <property type="match status" value="1"/>
</dbReference>
<name>A0ABU4VIS0_9ACTN</name>
<evidence type="ECO:0000313" key="5">
    <source>
        <dbReference type="EMBL" id="MDX8151737.1"/>
    </source>
</evidence>
<dbReference type="InterPro" id="IPR000529">
    <property type="entry name" value="Ribosomal_bS6"/>
</dbReference>
<dbReference type="SUPFAM" id="SSF54995">
    <property type="entry name" value="Ribosomal protein S6"/>
    <property type="match status" value="1"/>
</dbReference>
<accession>A0ABU4VIS0</accession>
<dbReference type="GO" id="GO:0005840">
    <property type="term" value="C:ribosome"/>
    <property type="evidence" value="ECO:0007669"/>
    <property type="project" value="UniProtKB-KW"/>
</dbReference>
<dbReference type="Proteomes" id="UP001277761">
    <property type="component" value="Unassembled WGS sequence"/>
</dbReference>
<dbReference type="Gene3D" id="3.30.70.60">
    <property type="match status" value="1"/>
</dbReference>
<keyword evidence="4" id="KW-0699">rRNA-binding</keyword>
<comment type="similarity">
    <text evidence="1 4">Belongs to the bacterial ribosomal protein bS6 family.</text>
</comment>
<dbReference type="InterPro" id="IPR014717">
    <property type="entry name" value="Transl_elong_EF1B/ribsomal_bS6"/>
</dbReference>
<dbReference type="EMBL" id="JAXAVX010000003">
    <property type="protein sequence ID" value="MDX8151737.1"/>
    <property type="molecule type" value="Genomic_DNA"/>
</dbReference>
<organism evidence="5 6">
    <name type="scientific">Patulibacter brassicae</name>
    <dbReference type="NCBI Taxonomy" id="1705717"/>
    <lineage>
        <taxon>Bacteria</taxon>
        <taxon>Bacillati</taxon>
        <taxon>Actinomycetota</taxon>
        <taxon>Thermoleophilia</taxon>
        <taxon>Solirubrobacterales</taxon>
        <taxon>Patulibacteraceae</taxon>
        <taxon>Patulibacter</taxon>
    </lineage>
</organism>
<sequence length="116" mass="12874">MAAPAPSYDLVLLLLASAEEEARQKLAVEVEQLIQGQGTVLEGREWGVRQLAYPIGDETTAEYRVFRFQGPVELLNELDRQLKIADIVVRHRIIKLDRNPVDLPDLRAIDAAAAAA</sequence>
<dbReference type="Pfam" id="PF01250">
    <property type="entry name" value="Ribosomal_S6"/>
    <property type="match status" value="1"/>
</dbReference>
<dbReference type="CDD" id="cd00473">
    <property type="entry name" value="bS6"/>
    <property type="match status" value="1"/>
</dbReference>